<keyword evidence="11" id="KW-1185">Reference proteome</keyword>
<dbReference type="FunFam" id="2.60.40.10:FF:000032">
    <property type="entry name" value="palladin isoform X1"/>
    <property type="match status" value="1"/>
</dbReference>
<evidence type="ECO:0000256" key="1">
    <source>
        <dbReference type="ARBA" id="ARBA00004479"/>
    </source>
</evidence>
<organism evidence="11 12">
    <name type="scientific">Thamnophis sirtalis</name>
    <dbReference type="NCBI Taxonomy" id="35019"/>
    <lineage>
        <taxon>Eukaryota</taxon>
        <taxon>Metazoa</taxon>
        <taxon>Chordata</taxon>
        <taxon>Craniata</taxon>
        <taxon>Vertebrata</taxon>
        <taxon>Euteleostomi</taxon>
        <taxon>Lepidosauria</taxon>
        <taxon>Squamata</taxon>
        <taxon>Bifurcata</taxon>
        <taxon>Unidentata</taxon>
        <taxon>Episquamata</taxon>
        <taxon>Toxicofera</taxon>
        <taxon>Serpentes</taxon>
        <taxon>Colubroidea</taxon>
        <taxon>Colubridae</taxon>
        <taxon>Natricinae</taxon>
        <taxon>Thamnophis</taxon>
    </lineage>
</organism>
<dbReference type="InterPro" id="IPR013106">
    <property type="entry name" value="Ig_V-set"/>
</dbReference>
<keyword evidence="4" id="KW-0130">Cell adhesion</keyword>
<evidence type="ECO:0000256" key="5">
    <source>
        <dbReference type="ARBA" id="ARBA00022989"/>
    </source>
</evidence>
<evidence type="ECO:0000256" key="4">
    <source>
        <dbReference type="ARBA" id="ARBA00022889"/>
    </source>
</evidence>
<name>A0A6I9WZ40_9SAUR</name>
<dbReference type="RefSeq" id="XP_013908224.1">
    <property type="nucleotide sequence ID" value="XM_014052749.1"/>
</dbReference>
<dbReference type="SUPFAM" id="SSF48726">
    <property type="entry name" value="Immunoglobulin"/>
    <property type="match status" value="3"/>
</dbReference>
<dbReference type="SMART" id="SM00409">
    <property type="entry name" value="IG"/>
    <property type="match status" value="3"/>
</dbReference>
<feature type="domain" description="Ig-like" evidence="10">
    <location>
        <begin position="187"/>
        <end position="264"/>
    </location>
</feature>
<keyword evidence="7" id="KW-1015">Disulfide bond</keyword>
<dbReference type="InterPro" id="IPR013783">
    <property type="entry name" value="Ig-like_fold"/>
</dbReference>
<dbReference type="InterPro" id="IPR051036">
    <property type="entry name" value="SIGLEC"/>
</dbReference>
<dbReference type="GO" id="GO:0033691">
    <property type="term" value="F:sialic acid binding"/>
    <property type="evidence" value="ECO:0007669"/>
    <property type="project" value="TreeGrafter"/>
</dbReference>
<evidence type="ECO:0000256" key="9">
    <source>
        <dbReference type="ARBA" id="ARBA00038361"/>
    </source>
</evidence>
<keyword evidence="5" id="KW-1133">Transmembrane helix</keyword>
<dbReference type="Pfam" id="PF07686">
    <property type="entry name" value="V-set"/>
    <property type="match status" value="1"/>
</dbReference>
<sequence length="374" mass="41750">MPENQAAGWISLPPCKRKKLFLSLAAILAILCKGIRSQGALTYTITVEPSVTVQRGLAVHIPCQFTYNQADLWRSEKIFAYWIKHQSSFCFPSDDRACRPVATNKQYESVELSAKNRFHLLGDPKEGNCSLFITDARIEDEGEYFLRIEGRPNLKYSFVIKTLNVKVIEPIQTVTIIRVNNRGSGSPSSPLNPVITKEGNTVTLICTADGTPPPTLSWMKENQQIDSPTQQRLQLREIGPKDAGKYQCLANNLYGSLKTTVEVIVQYRPRMPVFNTTQTHRRGSILSQGCFKELPSGSELTAQEGDSLELFCQADSNPPATTSWEKRNGHLQKPLDNQLRLTNLTVEDEGVYVCTATNVLGMGQGFFRLSVTCE</sequence>
<comment type="subcellular location">
    <subcellularLocation>
        <location evidence="1">Membrane</location>
        <topology evidence="1">Single-pass type I membrane protein</topology>
    </subcellularLocation>
</comment>
<dbReference type="OrthoDB" id="9047639at2759"/>
<evidence type="ECO:0000256" key="6">
    <source>
        <dbReference type="ARBA" id="ARBA00023136"/>
    </source>
</evidence>
<evidence type="ECO:0000256" key="8">
    <source>
        <dbReference type="ARBA" id="ARBA00023319"/>
    </source>
</evidence>
<dbReference type="GO" id="GO:0005886">
    <property type="term" value="C:plasma membrane"/>
    <property type="evidence" value="ECO:0007669"/>
    <property type="project" value="TreeGrafter"/>
</dbReference>
<dbReference type="InterPro" id="IPR003598">
    <property type="entry name" value="Ig_sub2"/>
</dbReference>
<evidence type="ECO:0000256" key="7">
    <source>
        <dbReference type="ARBA" id="ARBA00023157"/>
    </source>
</evidence>
<dbReference type="GO" id="GO:0030246">
    <property type="term" value="F:carbohydrate binding"/>
    <property type="evidence" value="ECO:0007669"/>
    <property type="project" value="UniProtKB-KW"/>
</dbReference>
<proteinExistence type="inferred from homology"/>
<dbReference type="Gene3D" id="2.60.40.10">
    <property type="entry name" value="Immunoglobulins"/>
    <property type="match status" value="3"/>
</dbReference>
<evidence type="ECO:0000313" key="12">
    <source>
        <dbReference type="RefSeq" id="XP_013908224.1"/>
    </source>
</evidence>
<dbReference type="GO" id="GO:0007155">
    <property type="term" value="P:cell adhesion"/>
    <property type="evidence" value="ECO:0007669"/>
    <property type="project" value="UniProtKB-KW"/>
</dbReference>
<evidence type="ECO:0000256" key="2">
    <source>
        <dbReference type="ARBA" id="ARBA00022692"/>
    </source>
</evidence>
<feature type="domain" description="Ig-like" evidence="10">
    <location>
        <begin position="295"/>
        <end position="372"/>
    </location>
</feature>
<reference evidence="12" key="1">
    <citation type="submission" date="2025-08" db="UniProtKB">
        <authorList>
            <consortium name="RefSeq"/>
        </authorList>
    </citation>
    <scope>IDENTIFICATION</scope>
    <source>
        <tissue evidence="12">Skeletal muscle</tissue>
    </source>
</reference>
<evidence type="ECO:0000256" key="3">
    <source>
        <dbReference type="ARBA" id="ARBA00022734"/>
    </source>
</evidence>
<keyword evidence="3" id="KW-0430">Lectin</keyword>
<dbReference type="InterPro" id="IPR036179">
    <property type="entry name" value="Ig-like_dom_sf"/>
</dbReference>
<dbReference type="PANTHER" id="PTHR12035">
    <property type="entry name" value="SIALIC ACID BINDING IMMUNOGLOBULIN-LIKE LECTIN"/>
    <property type="match status" value="1"/>
</dbReference>
<dbReference type="PROSITE" id="PS50835">
    <property type="entry name" value="IG_LIKE"/>
    <property type="match status" value="2"/>
</dbReference>
<dbReference type="Pfam" id="PF13927">
    <property type="entry name" value="Ig_3"/>
    <property type="match status" value="2"/>
</dbReference>
<dbReference type="InterPro" id="IPR003599">
    <property type="entry name" value="Ig_sub"/>
</dbReference>
<accession>A0A6I9WZ40</accession>
<gene>
    <name evidence="12" type="primary">LOC106538302</name>
</gene>
<dbReference type="InterPro" id="IPR007110">
    <property type="entry name" value="Ig-like_dom"/>
</dbReference>
<dbReference type="AlphaFoldDB" id="A0A6I9WZ40"/>
<keyword evidence="8" id="KW-0393">Immunoglobulin domain</keyword>
<dbReference type="KEGG" id="tsr:106538302"/>
<keyword evidence="6" id="KW-0472">Membrane</keyword>
<dbReference type="PANTHER" id="PTHR12035:SF125">
    <property type="entry name" value="SIALIC ACID-BINDING IG-LIKE LECTIN 5"/>
    <property type="match status" value="1"/>
</dbReference>
<dbReference type="GeneID" id="106538302"/>
<evidence type="ECO:0000259" key="10">
    <source>
        <dbReference type="PROSITE" id="PS50835"/>
    </source>
</evidence>
<protein>
    <submittedName>
        <fullName evidence="12">Sialic acid-binding Ig-like lectin 10</fullName>
    </submittedName>
</protein>
<dbReference type="Proteomes" id="UP000504617">
    <property type="component" value="Unplaced"/>
</dbReference>
<evidence type="ECO:0000313" key="11">
    <source>
        <dbReference type="Proteomes" id="UP000504617"/>
    </source>
</evidence>
<keyword evidence="2" id="KW-0812">Transmembrane</keyword>
<comment type="similarity">
    <text evidence="9">Belongs to the immunoglobulin superfamily. SIGLEC (sialic acid binding Ig-like lectin) family.</text>
</comment>
<dbReference type="SMART" id="SM00408">
    <property type="entry name" value="IGc2"/>
    <property type="match status" value="2"/>
</dbReference>